<dbReference type="Proteomes" id="UP001174136">
    <property type="component" value="Unassembled WGS sequence"/>
</dbReference>
<dbReference type="PANTHER" id="PTHR46789">
    <property type="entry name" value="FORKHEAD BOX PROTEIN R1"/>
    <property type="match status" value="1"/>
</dbReference>
<protein>
    <submittedName>
        <fullName evidence="7">Forkhead box protein N5</fullName>
    </submittedName>
</protein>
<sequence length="273" mass="31640">MTLRFQNSNRFFELHCCTGLTDWDMDEEMKLTTTTDQFFQDEKLNDQYLVQWHYARISRRKNKYVRLDQKSESFVKSNLWLMVNPNLACPIKYMKRSVHVPTAGRVPVEPNRPHAACPVHSCPASAPPYHAACLHASSSTTDYMDNKSLKIGGWSRPPVNYCILIAMALSSSHTGSLNVQQIYNFTREHFPFFQTAPDGWKNTIRHNLCFSNSFHKTPYQLCREGKRKSCLWHLTLDGQHRLREEIRTLTGESFQELKGSMSHPDVIHTLFAL</sequence>
<evidence type="ECO:0000256" key="5">
    <source>
        <dbReference type="PROSITE-ProRule" id="PRU00089"/>
    </source>
</evidence>
<dbReference type="Gene3D" id="1.10.10.10">
    <property type="entry name" value="Winged helix-like DNA-binding domain superfamily/Winged helix DNA-binding domain"/>
    <property type="match status" value="1"/>
</dbReference>
<keyword evidence="4 5" id="KW-0539">Nucleus</keyword>
<dbReference type="GO" id="GO:1990837">
    <property type="term" value="F:sequence-specific double-stranded DNA binding"/>
    <property type="evidence" value="ECO:0007669"/>
    <property type="project" value="TreeGrafter"/>
</dbReference>
<evidence type="ECO:0000259" key="6">
    <source>
        <dbReference type="PROSITE" id="PS50039"/>
    </source>
</evidence>
<feature type="domain" description="Fork-head" evidence="6">
    <location>
        <begin position="156"/>
        <end position="234"/>
    </location>
</feature>
<dbReference type="PROSITE" id="PS50039">
    <property type="entry name" value="FORK_HEAD_3"/>
    <property type="match status" value="1"/>
</dbReference>
<dbReference type="InterPro" id="IPR001766">
    <property type="entry name" value="Fork_head_dom"/>
</dbReference>
<dbReference type="PANTHER" id="PTHR46789:SF2">
    <property type="entry name" value="FORKHEAD BOX PROTEIN R2"/>
    <property type="match status" value="1"/>
</dbReference>
<feature type="DNA-binding region" description="Fork-head" evidence="5">
    <location>
        <begin position="156"/>
        <end position="234"/>
    </location>
</feature>
<evidence type="ECO:0000256" key="1">
    <source>
        <dbReference type="ARBA" id="ARBA00023015"/>
    </source>
</evidence>
<evidence type="ECO:0000256" key="4">
    <source>
        <dbReference type="ARBA" id="ARBA00023242"/>
    </source>
</evidence>
<accession>A0AA47MJ55</accession>
<keyword evidence="1" id="KW-0805">Transcription regulation</keyword>
<dbReference type="Pfam" id="PF00250">
    <property type="entry name" value="Forkhead"/>
    <property type="match status" value="1"/>
</dbReference>
<evidence type="ECO:0000256" key="3">
    <source>
        <dbReference type="ARBA" id="ARBA00023163"/>
    </source>
</evidence>
<dbReference type="SUPFAM" id="SSF46785">
    <property type="entry name" value="Winged helix' DNA-binding domain"/>
    <property type="match status" value="1"/>
</dbReference>
<evidence type="ECO:0000313" key="8">
    <source>
        <dbReference type="Proteomes" id="UP001174136"/>
    </source>
</evidence>
<dbReference type="InterPro" id="IPR052328">
    <property type="entry name" value="FOX_transcription_regulators"/>
</dbReference>
<gene>
    <name evidence="7" type="primary">foxn5</name>
    <name evidence="7" type="ORF">N1851_021753</name>
</gene>
<dbReference type="EMBL" id="JAOPHQ010003979">
    <property type="protein sequence ID" value="KAK0141239.1"/>
    <property type="molecule type" value="Genomic_DNA"/>
</dbReference>
<comment type="caution">
    <text evidence="7">The sequence shown here is derived from an EMBL/GenBank/DDBJ whole genome shotgun (WGS) entry which is preliminary data.</text>
</comment>
<evidence type="ECO:0000313" key="7">
    <source>
        <dbReference type="EMBL" id="KAK0141239.1"/>
    </source>
</evidence>
<proteinExistence type="predicted"/>
<comment type="subcellular location">
    <subcellularLocation>
        <location evidence="5">Nucleus</location>
    </subcellularLocation>
</comment>
<keyword evidence="3" id="KW-0804">Transcription</keyword>
<dbReference type="GO" id="GO:0005634">
    <property type="term" value="C:nucleus"/>
    <property type="evidence" value="ECO:0007669"/>
    <property type="project" value="UniProtKB-SubCell"/>
</dbReference>
<organism evidence="7 8">
    <name type="scientific">Merluccius polli</name>
    <name type="common">Benguela hake</name>
    <name type="synonym">Merluccius cadenati</name>
    <dbReference type="NCBI Taxonomy" id="89951"/>
    <lineage>
        <taxon>Eukaryota</taxon>
        <taxon>Metazoa</taxon>
        <taxon>Chordata</taxon>
        <taxon>Craniata</taxon>
        <taxon>Vertebrata</taxon>
        <taxon>Euteleostomi</taxon>
        <taxon>Actinopterygii</taxon>
        <taxon>Neopterygii</taxon>
        <taxon>Teleostei</taxon>
        <taxon>Neoteleostei</taxon>
        <taxon>Acanthomorphata</taxon>
        <taxon>Zeiogadaria</taxon>
        <taxon>Gadariae</taxon>
        <taxon>Gadiformes</taxon>
        <taxon>Gadoidei</taxon>
        <taxon>Merlucciidae</taxon>
        <taxon>Merluccius</taxon>
    </lineage>
</organism>
<reference evidence="7" key="1">
    <citation type="journal article" date="2023" name="Front. Mar. Sci.">
        <title>A new Merluccius polli reference genome to investigate the effects of global change in West African waters.</title>
        <authorList>
            <person name="Mateo J.L."/>
            <person name="Blanco-Fernandez C."/>
            <person name="Garcia-Vazquez E."/>
            <person name="Machado-Schiaffino G."/>
        </authorList>
    </citation>
    <scope>NUCLEOTIDE SEQUENCE</scope>
    <source>
        <strain evidence="7">C29</strain>
        <tissue evidence="7">Fin</tissue>
    </source>
</reference>
<dbReference type="InterPro" id="IPR036390">
    <property type="entry name" value="WH_DNA-bd_sf"/>
</dbReference>
<keyword evidence="8" id="KW-1185">Reference proteome</keyword>
<dbReference type="AlphaFoldDB" id="A0AA47MJ55"/>
<dbReference type="PRINTS" id="PR00053">
    <property type="entry name" value="FORKHEAD"/>
</dbReference>
<evidence type="ECO:0000256" key="2">
    <source>
        <dbReference type="ARBA" id="ARBA00023125"/>
    </source>
</evidence>
<dbReference type="SMART" id="SM00339">
    <property type="entry name" value="FH"/>
    <property type="match status" value="1"/>
</dbReference>
<name>A0AA47MJ55_MERPO</name>
<keyword evidence="2 5" id="KW-0238">DNA-binding</keyword>
<dbReference type="InterPro" id="IPR036388">
    <property type="entry name" value="WH-like_DNA-bd_sf"/>
</dbReference>
<dbReference type="CDD" id="cd20036">
    <property type="entry name" value="FH_FOXR"/>
    <property type="match status" value="1"/>
</dbReference>
<dbReference type="GO" id="GO:0003700">
    <property type="term" value="F:DNA-binding transcription factor activity"/>
    <property type="evidence" value="ECO:0007669"/>
    <property type="project" value="InterPro"/>
</dbReference>